<dbReference type="EMBL" id="GL348717">
    <property type="protein sequence ID" value="EFH54057.1"/>
    <property type="molecule type" value="Genomic_DNA"/>
</dbReference>
<sequence length="78" mass="8084">MEGFEDESLESTTPPPEIEAPPPSVSTPPPLLPPPATSATPPPMNPRNSTRNSGTGGSANLSHLAAQLLLLLPLLAFF</sequence>
<dbReference type="HOGENOM" id="CLU_2625342_0_0_1"/>
<dbReference type="Proteomes" id="UP000008694">
    <property type="component" value="Unassembled WGS sequence"/>
</dbReference>
<evidence type="ECO:0000313" key="3">
    <source>
        <dbReference type="Proteomes" id="UP000008694"/>
    </source>
</evidence>
<protein>
    <submittedName>
        <fullName evidence="2">Expressed protein</fullName>
    </submittedName>
</protein>
<proteinExistence type="predicted"/>
<dbReference type="AlphaFoldDB" id="D7LTT8"/>
<accession>D7LTT8</accession>
<feature type="region of interest" description="Disordered" evidence="1">
    <location>
        <begin position="1"/>
        <end position="59"/>
    </location>
</feature>
<organism evidence="3">
    <name type="scientific">Arabidopsis lyrata subsp. lyrata</name>
    <name type="common">Lyre-leaved rock-cress</name>
    <dbReference type="NCBI Taxonomy" id="81972"/>
    <lineage>
        <taxon>Eukaryota</taxon>
        <taxon>Viridiplantae</taxon>
        <taxon>Streptophyta</taxon>
        <taxon>Embryophyta</taxon>
        <taxon>Tracheophyta</taxon>
        <taxon>Spermatophyta</taxon>
        <taxon>Magnoliopsida</taxon>
        <taxon>eudicotyledons</taxon>
        <taxon>Gunneridae</taxon>
        <taxon>Pentapetalae</taxon>
        <taxon>rosids</taxon>
        <taxon>malvids</taxon>
        <taxon>Brassicales</taxon>
        <taxon>Brassicaceae</taxon>
        <taxon>Camelineae</taxon>
        <taxon>Arabidopsis</taxon>
    </lineage>
</organism>
<dbReference type="Gramene" id="scaffold_502186.1">
    <property type="protein sequence ID" value="scaffold_502186.1"/>
    <property type="gene ID" value="scaffold_502186.1"/>
</dbReference>
<name>D7LTT8_ARALL</name>
<reference evidence="3" key="1">
    <citation type="journal article" date="2011" name="Nat. Genet.">
        <title>The Arabidopsis lyrata genome sequence and the basis of rapid genome size change.</title>
        <authorList>
            <person name="Hu T.T."/>
            <person name="Pattyn P."/>
            <person name="Bakker E.G."/>
            <person name="Cao J."/>
            <person name="Cheng J.-F."/>
            <person name="Clark R.M."/>
            <person name="Fahlgren N."/>
            <person name="Fawcett J.A."/>
            <person name="Grimwood J."/>
            <person name="Gundlach H."/>
            <person name="Haberer G."/>
            <person name="Hollister J.D."/>
            <person name="Ossowski S."/>
            <person name="Ottilar R.P."/>
            <person name="Salamov A.A."/>
            <person name="Schneeberger K."/>
            <person name="Spannagl M."/>
            <person name="Wang X."/>
            <person name="Yang L."/>
            <person name="Nasrallah M.E."/>
            <person name="Bergelson J."/>
            <person name="Carrington J.C."/>
            <person name="Gaut B.S."/>
            <person name="Schmutz J."/>
            <person name="Mayer K.F.X."/>
            <person name="Van de Peer Y."/>
            <person name="Grigoriev I.V."/>
            <person name="Nordborg M."/>
            <person name="Weigel D."/>
            <person name="Guo Y.-L."/>
        </authorList>
    </citation>
    <scope>NUCLEOTIDE SEQUENCE [LARGE SCALE GENOMIC DNA]</scope>
    <source>
        <strain evidence="3">cv. MN47</strain>
    </source>
</reference>
<gene>
    <name evidence="2" type="ORF">ARALYDRAFT_906482</name>
</gene>
<keyword evidence="3" id="KW-1185">Reference proteome</keyword>
<feature type="compositionally biased region" description="Pro residues" evidence="1">
    <location>
        <begin position="13"/>
        <end position="45"/>
    </location>
</feature>
<evidence type="ECO:0000313" key="2">
    <source>
        <dbReference type="EMBL" id="EFH54057.1"/>
    </source>
</evidence>
<evidence type="ECO:0000256" key="1">
    <source>
        <dbReference type="SAM" id="MobiDB-lite"/>
    </source>
</evidence>